<feature type="region of interest" description="Disordered" evidence="1">
    <location>
        <begin position="50"/>
        <end position="94"/>
    </location>
</feature>
<evidence type="ECO:0000256" key="1">
    <source>
        <dbReference type="SAM" id="MobiDB-lite"/>
    </source>
</evidence>
<evidence type="ECO:0000313" key="3">
    <source>
        <dbReference type="Proteomes" id="UP001362999"/>
    </source>
</evidence>
<organism evidence="2 3">
    <name type="scientific">Favolaschia claudopus</name>
    <dbReference type="NCBI Taxonomy" id="2862362"/>
    <lineage>
        <taxon>Eukaryota</taxon>
        <taxon>Fungi</taxon>
        <taxon>Dikarya</taxon>
        <taxon>Basidiomycota</taxon>
        <taxon>Agaricomycotina</taxon>
        <taxon>Agaricomycetes</taxon>
        <taxon>Agaricomycetidae</taxon>
        <taxon>Agaricales</taxon>
        <taxon>Marasmiineae</taxon>
        <taxon>Mycenaceae</taxon>
        <taxon>Favolaschia</taxon>
    </lineage>
</organism>
<gene>
    <name evidence="2" type="ORF">R3P38DRAFT_2768563</name>
</gene>
<sequence length="282" mass="32757">MAQEARPSTQTAAATCQMDILAILSENESYHMLSVVILALTMAHFHLKHMKHTQTHPTTPPHQPQHSSSSPATTPNQNHKRGRRVATSVTDVAPKRRGGHLAECKEIVEHWATEVYERDWAGKGFTSDVFITDAMITYLAHNRFSSLVHLRESLQTSTRSWGLVDDYGDEILCRLGRVDQRRDDERYRQEAERLQRQMELQEKRDRKEREAKAREAAPAVRVQQRQLRIEAEVIEKQRKADARELQRQNRIQKDYLEACRKYINYLNRPIKRGARPKVYSAP</sequence>
<keyword evidence="3" id="KW-1185">Reference proteome</keyword>
<accession>A0AAW0CN27</accession>
<comment type="caution">
    <text evidence="2">The sequence shown here is derived from an EMBL/GenBank/DDBJ whole genome shotgun (WGS) entry which is preliminary data.</text>
</comment>
<evidence type="ECO:0000313" key="2">
    <source>
        <dbReference type="EMBL" id="KAK7041192.1"/>
    </source>
</evidence>
<dbReference type="AlphaFoldDB" id="A0AAW0CN27"/>
<name>A0AAW0CN27_9AGAR</name>
<protein>
    <submittedName>
        <fullName evidence="2">Uncharacterized protein</fullName>
    </submittedName>
</protein>
<reference evidence="2 3" key="1">
    <citation type="journal article" date="2024" name="J Genomics">
        <title>Draft genome sequencing and assembly of Favolaschia claudopus CIRM-BRFM 2984 isolated from oak limbs.</title>
        <authorList>
            <person name="Navarro D."/>
            <person name="Drula E."/>
            <person name="Chaduli D."/>
            <person name="Cazenave R."/>
            <person name="Ahrendt S."/>
            <person name="Wang J."/>
            <person name="Lipzen A."/>
            <person name="Daum C."/>
            <person name="Barry K."/>
            <person name="Grigoriev I.V."/>
            <person name="Favel A."/>
            <person name="Rosso M.N."/>
            <person name="Martin F."/>
        </authorList>
    </citation>
    <scope>NUCLEOTIDE SEQUENCE [LARGE SCALE GENOMIC DNA]</scope>
    <source>
        <strain evidence="2 3">CIRM-BRFM 2984</strain>
    </source>
</reference>
<feature type="region of interest" description="Disordered" evidence="1">
    <location>
        <begin position="197"/>
        <end position="217"/>
    </location>
</feature>
<proteinExistence type="predicted"/>
<dbReference type="EMBL" id="JAWWNJ010000014">
    <property type="protein sequence ID" value="KAK7041192.1"/>
    <property type="molecule type" value="Genomic_DNA"/>
</dbReference>
<feature type="compositionally biased region" description="Low complexity" evidence="1">
    <location>
        <begin position="64"/>
        <end position="75"/>
    </location>
</feature>
<feature type="compositionally biased region" description="Basic and acidic residues" evidence="1">
    <location>
        <begin position="197"/>
        <end position="215"/>
    </location>
</feature>
<dbReference type="Proteomes" id="UP001362999">
    <property type="component" value="Unassembled WGS sequence"/>
</dbReference>